<evidence type="ECO:0000313" key="10">
    <source>
        <dbReference type="EMBL" id="EGG29718.1"/>
    </source>
</evidence>
<dbReference type="STRING" id="2518989.IMCC3088_1446"/>
<name>F3L1V6_9GAMM</name>
<evidence type="ECO:0000256" key="9">
    <source>
        <dbReference type="ARBA" id="ARBA00074581"/>
    </source>
</evidence>
<dbReference type="PROSITE" id="PS51782">
    <property type="entry name" value="LYSM"/>
    <property type="match status" value="1"/>
</dbReference>
<dbReference type="FunFam" id="3.40.630.40:FF:000001">
    <property type="entry name" value="N-acetylmuramoyl-L-alanine amidase"/>
    <property type="match status" value="1"/>
</dbReference>
<dbReference type="Proteomes" id="UP000005615">
    <property type="component" value="Unassembled WGS sequence"/>
</dbReference>
<dbReference type="CDD" id="cd02696">
    <property type="entry name" value="MurNAc-LAA"/>
    <property type="match status" value="1"/>
</dbReference>
<dbReference type="RefSeq" id="WP_009575743.1">
    <property type="nucleotide sequence ID" value="NZ_AEIG01000035.1"/>
</dbReference>
<dbReference type="CDD" id="cd00118">
    <property type="entry name" value="LysM"/>
    <property type="match status" value="1"/>
</dbReference>
<dbReference type="SUPFAM" id="SSF53187">
    <property type="entry name" value="Zn-dependent exopeptidases"/>
    <property type="match status" value="1"/>
</dbReference>
<dbReference type="GO" id="GO:0009253">
    <property type="term" value="P:peptidoglycan catabolic process"/>
    <property type="evidence" value="ECO:0007669"/>
    <property type="project" value="InterPro"/>
</dbReference>
<dbReference type="InterPro" id="IPR002508">
    <property type="entry name" value="MurNAc-LAA_cat"/>
</dbReference>
<dbReference type="InterPro" id="IPR018392">
    <property type="entry name" value="LysM"/>
</dbReference>
<evidence type="ECO:0000256" key="2">
    <source>
        <dbReference type="ARBA" id="ARBA00004418"/>
    </source>
</evidence>
<gene>
    <name evidence="10" type="ORF">IMCC3088_1446</name>
</gene>
<accession>F3L1V6</accession>
<dbReference type="SMART" id="SM00257">
    <property type="entry name" value="LysM"/>
    <property type="match status" value="1"/>
</dbReference>
<keyword evidence="8" id="KW-0961">Cell wall biogenesis/degradation</keyword>
<evidence type="ECO:0000256" key="8">
    <source>
        <dbReference type="ARBA" id="ARBA00023316"/>
    </source>
</evidence>
<dbReference type="InterPro" id="IPR036779">
    <property type="entry name" value="LysM_dom_sf"/>
</dbReference>
<keyword evidence="11" id="KW-1185">Reference proteome</keyword>
<comment type="catalytic activity">
    <reaction evidence="1">
        <text>Hydrolyzes the link between N-acetylmuramoyl residues and L-amino acid residues in certain cell-wall glycopeptides.</text>
        <dbReference type="EC" id="3.5.1.28"/>
    </reaction>
</comment>
<dbReference type="InterPro" id="IPR021731">
    <property type="entry name" value="AMIN_dom"/>
</dbReference>
<dbReference type="GO" id="GO:0008745">
    <property type="term" value="F:N-acetylmuramoyl-L-alanine amidase activity"/>
    <property type="evidence" value="ECO:0007669"/>
    <property type="project" value="UniProtKB-EC"/>
</dbReference>
<dbReference type="PANTHER" id="PTHR30404">
    <property type="entry name" value="N-ACETYLMURAMOYL-L-ALANINE AMIDASE"/>
    <property type="match status" value="1"/>
</dbReference>
<evidence type="ECO:0000256" key="3">
    <source>
        <dbReference type="ARBA" id="ARBA00010860"/>
    </source>
</evidence>
<dbReference type="Gene3D" id="3.10.350.10">
    <property type="entry name" value="LysM domain"/>
    <property type="match status" value="1"/>
</dbReference>
<keyword evidence="5" id="KW-0732">Signal</keyword>
<dbReference type="EMBL" id="AEIG01000035">
    <property type="protein sequence ID" value="EGG29718.1"/>
    <property type="molecule type" value="Genomic_DNA"/>
</dbReference>
<dbReference type="AlphaFoldDB" id="F3L1V6"/>
<dbReference type="Gene3D" id="2.60.40.3500">
    <property type="match status" value="1"/>
</dbReference>
<evidence type="ECO:0000256" key="6">
    <source>
        <dbReference type="ARBA" id="ARBA00022764"/>
    </source>
</evidence>
<evidence type="ECO:0000313" key="11">
    <source>
        <dbReference type="Proteomes" id="UP000005615"/>
    </source>
</evidence>
<comment type="subcellular location">
    <subcellularLocation>
        <location evidence="2">Periplasm</location>
    </subcellularLocation>
</comment>
<dbReference type="Pfam" id="PF01476">
    <property type="entry name" value="LysM"/>
    <property type="match status" value="1"/>
</dbReference>
<dbReference type="Gene3D" id="3.40.630.40">
    <property type="entry name" value="Zn-dependent exopeptidases"/>
    <property type="match status" value="1"/>
</dbReference>
<dbReference type="EC" id="3.5.1.28" evidence="4"/>
<dbReference type="Pfam" id="PF11741">
    <property type="entry name" value="AMIN"/>
    <property type="match status" value="1"/>
</dbReference>
<sequence>MVLRWRLGLVVLCLLLSESALSAKIEELRLWRAPDHTRLVFDLSEPADHTLLELKNPDRLVIDIKKAEWGSTPDLELDGTPIKGVRTAVRNDRDIRVVLDLKSQVKPRSFALKATDTKKDRLVIDLVDPAAPPKVVARKVDNSEKRDIIVAIDAGHGGEDPGAIGPGKIQEKKVVLAIAAELRQLFEDAKGYQPVMIRTGDYYVSLSGRRKLARDAQADVFISIHADAFTNPQANGASVYALSLRGASSTAARYLAQRENAADLVGGVTLSDKDDVLASVLTDLSMTSTLDRSLQMGSSVLAEMGNVARLHKDHVEQAAFAVLKSPDIPSILVETGFISNPTEARRLNNSAYRRKMANAIFAGVSDHFYAQPPPGTYVAWSKEQGQQTYTIARGDTLSGIAQKFKVSVESLRSHNNINGSRILVGQTLVIPRS</sequence>
<protein>
    <recommendedName>
        <fullName evidence="9">N-acetylmuramoyl-L-alanine amidase AmiC</fullName>
        <ecNumber evidence="4">3.5.1.28</ecNumber>
    </recommendedName>
</protein>
<dbReference type="PANTHER" id="PTHR30404:SF0">
    <property type="entry name" value="N-ACETYLMURAMOYL-L-ALANINE AMIDASE AMIC"/>
    <property type="match status" value="1"/>
</dbReference>
<keyword evidence="6" id="KW-0574">Periplasm</keyword>
<organism evidence="10 11">
    <name type="scientific">Aequoribacter fuscus</name>
    <dbReference type="NCBI Taxonomy" id="2518989"/>
    <lineage>
        <taxon>Bacteria</taxon>
        <taxon>Pseudomonadati</taxon>
        <taxon>Pseudomonadota</taxon>
        <taxon>Gammaproteobacteria</taxon>
        <taxon>Cellvibrionales</taxon>
        <taxon>Halieaceae</taxon>
        <taxon>Aequoribacter</taxon>
    </lineage>
</organism>
<dbReference type="GO" id="GO:0030288">
    <property type="term" value="C:outer membrane-bounded periplasmic space"/>
    <property type="evidence" value="ECO:0007669"/>
    <property type="project" value="TreeGrafter"/>
</dbReference>
<dbReference type="OrthoDB" id="9806267at2"/>
<evidence type="ECO:0000256" key="7">
    <source>
        <dbReference type="ARBA" id="ARBA00022801"/>
    </source>
</evidence>
<dbReference type="SUPFAM" id="SSF54106">
    <property type="entry name" value="LysM domain"/>
    <property type="match status" value="1"/>
</dbReference>
<comment type="similarity">
    <text evidence="3">Belongs to the N-acetylmuramoyl-L-alanine amidase 3 family.</text>
</comment>
<dbReference type="GO" id="GO:0071555">
    <property type="term" value="P:cell wall organization"/>
    <property type="evidence" value="ECO:0007669"/>
    <property type="project" value="UniProtKB-KW"/>
</dbReference>
<dbReference type="Pfam" id="PF01520">
    <property type="entry name" value="Amidase_3"/>
    <property type="match status" value="1"/>
</dbReference>
<proteinExistence type="inferred from homology"/>
<comment type="caution">
    <text evidence="10">The sequence shown here is derived from an EMBL/GenBank/DDBJ whole genome shotgun (WGS) entry which is preliminary data.</text>
</comment>
<evidence type="ECO:0000256" key="5">
    <source>
        <dbReference type="ARBA" id="ARBA00022729"/>
    </source>
</evidence>
<reference evidence="10 11" key="1">
    <citation type="journal article" date="2011" name="J. Bacteriol.">
        <title>Genome sequence of strain IMCC3088, a proteorhodopsin-containing marine bacterium belonging to the OM60/NOR5 clade.</title>
        <authorList>
            <person name="Jang Y."/>
            <person name="Oh H.M."/>
            <person name="Kang I."/>
            <person name="Lee K."/>
            <person name="Yang S.J."/>
            <person name="Cho J.C."/>
        </authorList>
    </citation>
    <scope>NUCLEOTIDE SEQUENCE [LARGE SCALE GENOMIC DNA]</scope>
    <source>
        <strain evidence="10 11">IMCC3088</strain>
    </source>
</reference>
<keyword evidence="7" id="KW-0378">Hydrolase</keyword>
<dbReference type="InterPro" id="IPR050695">
    <property type="entry name" value="N-acetylmuramoyl_amidase_3"/>
</dbReference>
<dbReference type="eggNOG" id="COG0860">
    <property type="taxonomic scope" value="Bacteria"/>
</dbReference>
<evidence type="ECO:0000256" key="4">
    <source>
        <dbReference type="ARBA" id="ARBA00011901"/>
    </source>
</evidence>
<dbReference type="SMART" id="SM00646">
    <property type="entry name" value="Ami_3"/>
    <property type="match status" value="1"/>
</dbReference>
<evidence type="ECO:0000256" key="1">
    <source>
        <dbReference type="ARBA" id="ARBA00001561"/>
    </source>
</evidence>